<accession>A0A0S3K9I9</accession>
<dbReference type="RefSeq" id="WP_071878555.1">
    <property type="nucleotide sequence ID" value="NZ_JXLC01000021.1"/>
</dbReference>
<keyword evidence="3" id="KW-0804">Transcription</keyword>
<dbReference type="InterPro" id="IPR001867">
    <property type="entry name" value="OmpR/PhoB-type_DNA-bd"/>
</dbReference>
<dbReference type="SUPFAM" id="SSF46894">
    <property type="entry name" value="C-terminal effector domain of the bipartite response regulators"/>
    <property type="match status" value="1"/>
</dbReference>
<dbReference type="KEGG" id="ess:ATZ33_06215"/>
<dbReference type="SMART" id="SM00862">
    <property type="entry name" value="Trans_reg_C"/>
    <property type="match status" value="1"/>
</dbReference>
<evidence type="ECO:0000313" key="8">
    <source>
        <dbReference type="Proteomes" id="UP000065511"/>
    </source>
</evidence>
<dbReference type="EMBL" id="CP013614">
    <property type="protein sequence ID" value="ALS00976.1"/>
    <property type="molecule type" value="Genomic_DNA"/>
</dbReference>
<sequence>MYNIGVASFPVALSKDYLEKINEIGQIKLIHEENIHQVSQEIDCVIIPDSSGDDNAMSLTLKNIIEIKAVTNKLVWVLTNEMSSIKNIVFLKLGVDGVLPANDFPEEFLLVVKNALHRQQNDRFHNQQNRNTILAQQDNQLSSCKIELYPNNLSVAINGHKEVSLTRLEYRAFEILYQKRNKAVTYKEIYEFVWKSEINEKQYRVANIIFHLRKKIEANVDDAKIIKTVRSIGYLLSE</sequence>
<evidence type="ECO:0000256" key="1">
    <source>
        <dbReference type="ARBA" id="ARBA00023015"/>
    </source>
</evidence>
<dbReference type="Gene3D" id="1.10.10.10">
    <property type="entry name" value="Winged helix-like DNA-binding domain superfamily/Winged helix DNA-binding domain"/>
    <property type="match status" value="1"/>
</dbReference>
<evidence type="ECO:0000313" key="9">
    <source>
        <dbReference type="Proteomes" id="UP000183039"/>
    </source>
</evidence>
<dbReference type="AlphaFoldDB" id="A0A0S3K9I9"/>
<protein>
    <recommendedName>
        <fullName evidence="5">OmpR/PhoB-type domain-containing protein</fullName>
    </recommendedName>
</protein>
<keyword evidence="1" id="KW-0805">Transcription regulation</keyword>
<dbReference type="Proteomes" id="UP000065511">
    <property type="component" value="Chromosome"/>
</dbReference>
<feature type="domain" description="OmpR/PhoB-type" evidence="5">
    <location>
        <begin position="138"/>
        <end position="238"/>
    </location>
</feature>
<evidence type="ECO:0000256" key="4">
    <source>
        <dbReference type="PROSITE-ProRule" id="PRU01091"/>
    </source>
</evidence>
<dbReference type="GO" id="GO:0006355">
    <property type="term" value="P:regulation of DNA-templated transcription"/>
    <property type="evidence" value="ECO:0007669"/>
    <property type="project" value="InterPro"/>
</dbReference>
<keyword evidence="8" id="KW-1185">Reference proteome</keyword>
<dbReference type="EMBL" id="JXLC01000021">
    <property type="protein sequence ID" value="OJG89976.1"/>
    <property type="molecule type" value="Genomic_DNA"/>
</dbReference>
<dbReference type="PROSITE" id="PS51755">
    <property type="entry name" value="OMPR_PHOB"/>
    <property type="match status" value="1"/>
</dbReference>
<dbReference type="InterPro" id="IPR016032">
    <property type="entry name" value="Sig_transdc_resp-reg_C-effctor"/>
</dbReference>
<dbReference type="Pfam" id="PF00486">
    <property type="entry name" value="Trans_reg_C"/>
    <property type="match status" value="1"/>
</dbReference>
<reference evidence="7 9" key="1">
    <citation type="submission" date="2014-12" db="EMBL/GenBank/DDBJ databases">
        <title>Draft genome sequences of 29 type strains of Enterococci.</title>
        <authorList>
            <person name="Zhong Z."/>
            <person name="Sun Z."/>
            <person name="Liu W."/>
            <person name="Zhang W."/>
            <person name="Zhang H."/>
        </authorList>
    </citation>
    <scope>NUCLEOTIDE SEQUENCE [LARGE SCALE GENOMIC DNA]</scope>
    <source>
        <strain evidence="7 9">DSM 22801</strain>
    </source>
</reference>
<evidence type="ECO:0000313" key="6">
    <source>
        <dbReference type="EMBL" id="ALS00976.1"/>
    </source>
</evidence>
<feature type="DNA-binding region" description="OmpR/PhoB-type" evidence="4">
    <location>
        <begin position="138"/>
        <end position="238"/>
    </location>
</feature>
<evidence type="ECO:0000256" key="2">
    <source>
        <dbReference type="ARBA" id="ARBA00023125"/>
    </source>
</evidence>
<dbReference type="OrthoDB" id="2181658at2"/>
<organism evidence="7 9">
    <name type="scientific">Enterococcus silesiacus</name>
    <dbReference type="NCBI Taxonomy" id="332949"/>
    <lineage>
        <taxon>Bacteria</taxon>
        <taxon>Bacillati</taxon>
        <taxon>Bacillota</taxon>
        <taxon>Bacilli</taxon>
        <taxon>Lactobacillales</taxon>
        <taxon>Enterococcaceae</taxon>
        <taxon>Enterococcus</taxon>
    </lineage>
</organism>
<dbReference type="GO" id="GO:0003677">
    <property type="term" value="F:DNA binding"/>
    <property type="evidence" value="ECO:0007669"/>
    <property type="project" value="UniProtKB-UniRule"/>
</dbReference>
<reference evidence="6 8" key="2">
    <citation type="submission" date="2015-12" db="EMBL/GenBank/DDBJ databases">
        <authorList>
            <person name="Lauer A."/>
            <person name="Humrighouse B."/>
            <person name="Loparev V."/>
            <person name="Shewmaker P.L."/>
            <person name="Whitney A.M."/>
            <person name="McLaughlin R.W."/>
        </authorList>
    </citation>
    <scope>NUCLEOTIDE SEQUENCE [LARGE SCALE GENOMIC DNA]</scope>
    <source>
        <strain evidence="6 8">LMG 23085</strain>
    </source>
</reference>
<keyword evidence="2 4" id="KW-0238">DNA-binding</keyword>
<evidence type="ECO:0000256" key="3">
    <source>
        <dbReference type="ARBA" id="ARBA00023163"/>
    </source>
</evidence>
<evidence type="ECO:0000259" key="5">
    <source>
        <dbReference type="PROSITE" id="PS51755"/>
    </source>
</evidence>
<gene>
    <name evidence="6" type="ORF">ATZ33_06215</name>
    <name evidence="7" type="ORF">RV15_GL001542</name>
</gene>
<dbReference type="GO" id="GO:0000160">
    <property type="term" value="P:phosphorelay signal transduction system"/>
    <property type="evidence" value="ECO:0007669"/>
    <property type="project" value="InterPro"/>
</dbReference>
<dbReference type="Proteomes" id="UP000183039">
    <property type="component" value="Unassembled WGS sequence"/>
</dbReference>
<evidence type="ECO:0000313" key="7">
    <source>
        <dbReference type="EMBL" id="OJG89976.1"/>
    </source>
</evidence>
<dbReference type="InterPro" id="IPR036388">
    <property type="entry name" value="WH-like_DNA-bd_sf"/>
</dbReference>
<dbReference type="CDD" id="cd00383">
    <property type="entry name" value="trans_reg_C"/>
    <property type="match status" value="1"/>
</dbReference>
<name>A0A0S3K9I9_9ENTE</name>
<proteinExistence type="predicted"/>